<evidence type="ECO:0000256" key="6">
    <source>
        <dbReference type="ARBA" id="ARBA00022989"/>
    </source>
</evidence>
<feature type="transmembrane region" description="Helical" evidence="8">
    <location>
        <begin position="317"/>
        <end position="342"/>
    </location>
</feature>
<comment type="similarity">
    <text evidence="2">Belongs to the tellurite-resistance/dicarboxylate transporter (TDT) family.</text>
</comment>
<dbReference type="Gene3D" id="1.50.10.150">
    <property type="entry name" value="Voltage-dependent anion channel"/>
    <property type="match status" value="1"/>
</dbReference>
<dbReference type="Proteomes" id="UP000008370">
    <property type="component" value="Unassembled WGS sequence"/>
</dbReference>
<keyword evidence="4" id="KW-1003">Cell membrane</keyword>
<evidence type="ECO:0000313" key="9">
    <source>
        <dbReference type="EMBL" id="EKM54241.1"/>
    </source>
</evidence>
<dbReference type="PANTHER" id="PTHR31686">
    <property type="match status" value="1"/>
</dbReference>
<feature type="transmembrane region" description="Helical" evidence="8">
    <location>
        <begin position="247"/>
        <end position="278"/>
    </location>
</feature>
<dbReference type="RefSeq" id="XP_007396940.1">
    <property type="nucleotide sequence ID" value="XM_007396878.1"/>
</dbReference>
<dbReference type="InterPro" id="IPR038665">
    <property type="entry name" value="Voltage-dep_anion_channel_sf"/>
</dbReference>
<dbReference type="KEGG" id="pco:PHACADRAFT_146002"/>
<evidence type="ECO:0000256" key="8">
    <source>
        <dbReference type="SAM" id="Phobius"/>
    </source>
</evidence>
<dbReference type="OrthoDB" id="1099at2759"/>
<dbReference type="HOGENOM" id="CLU_030057_6_0_1"/>
<dbReference type="GeneID" id="18908681"/>
<accession>K5UW14</accession>
<dbReference type="InParanoid" id="K5UW14"/>
<evidence type="ECO:0008006" key="11">
    <source>
        <dbReference type="Google" id="ProtNLM"/>
    </source>
</evidence>
<name>K5UW14_PHACS</name>
<evidence type="ECO:0000256" key="3">
    <source>
        <dbReference type="ARBA" id="ARBA00022448"/>
    </source>
</evidence>
<dbReference type="PANTHER" id="PTHR31686:SF1">
    <property type="entry name" value="SULFITE EFFLUX PUMP SSU1"/>
    <property type="match status" value="1"/>
</dbReference>
<feature type="transmembrane region" description="Helical" evidence="8">
    <location>
        <begin position="136"/>
        <end position="156"/>
    </location>
</feature>
<dbReference type="EMBL" id="JH930473">
    <property type="protein sequence ID" value="EKM54241.1"/>
    <property type="molecule type" value="Genomic_DNA"/>
</dbReference>
<feature type="transmembrane region" description="Helical" evidence="8">
    <location>
        <begin position="290"/>
        <end position="311"/>
    </location>
</feature>
<keyword evidence="10" id="KW-1185">Reference proteome</keyword>
<feature type="transmembrane region" description="Helical" evidence="8">
    <location>
        <begin position="66"/>
        <end position="84"/>
    </location>
</feature>
<feature type="transmembrane region" description="Helical" evidence="8">
    <location>
        <begin position="104"/>
        <end position="124"/>
    </location>
</feature>
<evidence type="ECO:0000256" key="2">
    <source>
        <dbReference type="ARBA" id="ARBA00008566"/>
    </source>
</evidence>
<keyword evidence="6 8" id="KW-1133">Transmembrane helix</keyword>
<keyword evidence="7 8" id="KW-0472">Membrane</keyword>
<evidence type="ECO:0000256" key="5">
    <source>
        <dbReference type="ARBA" id="ARBA00022692"/>
    </source>
</evidence>
<gene>
    <name evidence="9" type="ORF">PHACADRAFT_146002</name>
</gene>
<reference evidence="9 10" key="1">
    <citation type="journal article" date="2012" name="BMC Genomics">
        <title>Comparative genomics of the white-rot fungi, Phanerochaete carnosa and P. chrysosporium, to elucidate the genetic basis of the distinct wood types they colonize.</title>
        <authorList>
            <person name="Suzuki H."/>
            <person name="MacDonald J."/>
            <person name="Syed K."/>
            <person name="Salamov A."/>
            <person name="Hori C."/>
            <person name="Aerts A."/>
            <person name="Henrissat B."/>
            <person name="Wiebenga A."/>
            <person name="vanKuyk P.A."/>
            <person name="Barry K."/>
            <person name="Lindquist E."/>
            <person name="LaButti K."/>
            <person name="Lapidus A."/>
            <person name="Lucas S."/>
            <person name="Coutinho P."/>
            <person name="Gong Y."/>
            <person name="Samejima M."/>
            <person name="Mahadevan R."/>
            <person name="Abou-Zaid M."/>
            <person name="de Vries R.P."/>
            <person name="Igarashi K."/>
            <person name="Yadav J.S."/>
            <person name="Grigoriev I.V."/>
            <person name="Master E.R."/>
        </authorList>
    </citation>
    <scope>NUCLEOTIDE SEQUENCE [LARGE SCALE GENOMIC DNA]</scope>
    <source>
        <strain evidence="9 10">HHB-10118-sp</strain>
    </source>
</reference>
<dbReference type="Pfam" id="PF03595">
    <property type="entry name" value="SLAC1"/>
    <property type="match status" value="1"/>
</dbReference>
<feature type="transmembrane region" description="Helical" evidence="8">
    <location>
        <begin position="24"/>
        <end position="45"/>
    </location>
</feature>
<dbReference type="InterPro" id="IPR004695">
    <property type="entry name" value="SLAC1/Mae1/Ssu1/TehA"/>
</dbReference>
<dbReference type="GO" id="GO:0000319">
    <property type="term" value="F:sulfite transmembrane transporter activity"/>
    <property type="evidence" value="ECO:0007669"/>
    <property type="project" value="TreeGrafter"/>
</dbReference>
<evidence type="ECO:0000313" key="10">
    <source>
        <dbReference type="Proteomes" id="UP000008370"/>
    </source>
</evidence>
<dbReference type="InterPro" id="IPR051629">
    <property type="entry name" value="Sulfite_efflux_TDT"/>
</dbReference>
<keyword evidence="3" id="KW-0813">Transport</keyword>
<keyword evidence="5 8" id="KW-0812">Transmembrane</keyword>
<dbReference type="AlphaFoldDB" id="K5UW14"/>
<feature type="transmembrane region" description="Helical" evidence="8">
    <location>
        <begin position="168"/>
        <end position="194"/>
    </location>
</feature>
<evidence type="ECO:0000256" key="4">
    <source>
        <dbReference type="ARBA" id="ARBA00022475"/>
    </source>
</evidence>
<proteinExistence type="inferred from homology"/>
<evidence type="ECO:0000256" key="1">
    <source>
        <dbReference type="ARBA" id="ARBA00004651"/>
    </source>
</evidence>
<dbReference type="GO" id="GO:0005886">
    <property type="term" value="C:plasma membrane"/>
    <property type="evidence" value="ECO:0007669"/>
    <property type="project" value="UniProtKB-SubCell"/>
</dbReference>
<organism evidence="9 10">
    <name type="scientific">Phanerochaete carnosa (strain HHB-10118-sp)</name>
    <name type="common">White-rot fungus</name>
    <name type="synonym">Peniophora carnosa</name>
    <dbReference type="NCBI Taxonomy" id="650164"/>
    <lineage>
        <taxon>Eukaryota</taxon>
        <taxon>Fungi</taxon>
        <taxon>Dikarya</taxon>
        <taxon>Basidiomycota</taxon>
        <taxon>Agaricomycotina</taxon>
        <taxon>Agaricomycetes</taxon>
        <taxon>Polyporales</taxon>
        <taxon>Phanerochaetaceae</taxon>
        <taxon>Phanerochaete</taxon>
    </lineage>
</organism>
<dbReference type="FunCoup" id="K5UW14">
    <property type="interactions" value="67"/>
</dbReference>
<sequence>MATGVCSSLLHNFPYQNGTNALKIAALSLFLSDLVLFALLCVWAITRCTMFPKVFHALMWTDPATSLFIGFFTNGAATLINAALSVNTDWGTGDKALLYTLWGLWWLDCVLACIIAFGLVYVMIGQKYTDLSKLRPVWMVPIITLISMSASGGLFARSLLPHSHLMAILSASVSATMLAIGLSFTMMLTTAFLLRLFLHGPLDATVVLTTFTTLTPLGQGGFSMLISGKNIADILAQPPAPAPSSQLAGAVVYSICICGAYVLWSMGLAWIAIACFSICRRARDLPQFSITHWCIVVPNGVFASLSLQLGVALDSGFFRVFGAVWTCIVLLLWIIMFCRSVVAIWDGSMFNKPGSAAAKPAMQGEAADNKLDEGGPAHIEVLPSLKPSDVESVIETLCPSEDDSPKNDSVV</sequence>
<comment type="subcellular location">
    <subcellularLocation>
        <location evidence="1">Cell membrane</location>
        <topology evidence="1">Multi-pass membrane protein</topology>
    </subcellularLocation>
</comment>
<protein>
    <recommendedName>
        <fullName evidence="11">C4-dicarboxylate transporter/malic acid transport protein</fullName>
    </recommendedName>
</protein>
<evidence type="ECO:0000256" key="7">
    <source>
        <dbReference type="ARBA" id="ARBA00023136"/>
    </source>
</evidence>
<feature type="transmembrane region" description="Helical" evidence="8">
    <location>
        <begin position="206"/>
        <end position="227"/>
    </location>
</feature>